<comment type="subcellular location">
    <subcellularLocation>
        <location evidence="1">Membrane</location>
        <topology evidence="1">Multi-pass membrane protein</topology>
    </subcellularLocation>
</comment>
<gene>
    <name evidence="6" type="ORF">SSLN_LOCUS5169</name>
</gene>
<evidence type="ECO:0000256" key="3">
    <source>
        <dbReference type="ARBA" id="ARBA00022692"/>
    </source>
</evidence>
<reference evidence="6 7" key="2">
    <citation type="submission" date="2018-11" db="EMBL/GenBank/DDBJ databases">
        <authorList>
            <consortium name="Pathogen Informatics"/>
        </authorList>
    </citation>
    <scope>NUCLEOTIDE SEQUENCE [LARGE SCALE GENOMIC DNA]</scope>
    <source>
        <strain evidence="6 7">NST_G2</strain>
    </source>
</reference>
<name>A0A183SLS1_SCHSO</name>
<dbReference type="SUPFAM" id="SSF103506">
    <property type="entry name" value="Mitochondrial carrier"/>
    <property type="match status" value="1"/>
</dbReference>
<keyword evidence="3" id="KW-0812">Transmembrane</keyword>
<proteinExistence type="inferred from homology"/>
<dbReference type="Pfam" id="PF00153">
    <property type="entry name" value="Mito_carr"/>
    <property type="match status" value="1"/>
</dbReference>
<comment type="similarity">
    <text evidence="2">Belongs to the mitochondrial carrier (TC 2.A.29) family.</text>
</comment>
<evidence type="ECO:0000256" key="4">
    <source>
        <dbReference type="ARBA" id="ARBA00023136"/>
    </source>
</evidence>
<evidence type="ECO:0000256" key="1">
    <source>
        <dbReference type="ARBA" id="ARBA00004141"/>
    </source>
</evidence>
<dbReference type="Gene3D" id="1.50.40.10">
    <property type="entry name" value="Mitochondrial carrier domain"/>
    <property type="match status" value="1"/>
</dbReference>
<dbReference type="EMBL" id="UYSU01033142">
    <property type="protein sequence ID" value="VDL91554.1"/>
    <property type="molecule type" value="Genomic_DNA"/>
</dbReference>
<evidence type="ECO:0000313" key="6">
    <source>
        <dbReference type="EMBL" id="VDL91554.1"/>
    </source>
</evidence>
<keyword evidence="7" id="KW-1185">Reference proteome</keyword>
<accession>A0A183SLS1</accession>
<keyword evidence="5" id="KW-0732">Signal</keyword>
<reference evidence="8" key="1">
    <citation type="submission" date="2016-06" db="UniProtKB">
        <authorList>
            <consortium name="WormBaseParasite"/>
        </authorList>
    </citation>
    <scope>IDENTIFICATION</scope>
</reference>
<evidence type="ECO:0000256" key="5">
    <source>
        <dbReference type="SAM" id="SignalP"/>
    </source>
</evidence>
<dbReference type="GO" id="GO:0016020">
    <property type="term" value="C:membrane"/>
    <property type="evidence" value="ECO:0007669"/>
    <property type="project" value="UniProtKB-SubCell"/>
</dbReference>
<dbReference type="OrthoDB" id="10314371at2759"/>
<dbReference type="AlphaFoldDB" id="A0A183SLS1"/>
<dbReference type="InterPro" id="IPR018108">
    <property type="entry name" value="MCP_transmembrane"/>
</dbReference>
<dbReference type="WBParaSite" id="SSLN_0000533201-mRNA-1">
    <property type="protein sequence ID" value="SSLN_0000533201-mRNA-1"/>
    <property type="gene ID" value="SSLN_0000533201"/>
</dbReference>
<feature type="signal peptide" evidence="5">
    <location>
        <begin position="1"/>
        <end position="16"/>
    </location>
</feature>
<evidence type="ECO:0000313" key="8">
    <source>
        <dbReference type="WBParaSite" id="SSLN_0000533201-mRNA-1"/>
    </source>
</evidence>
<dbReference type="InterPro" id="IPR023395">
    <property type="entry name" value="MCP_dom_sf"/>
</dbReference>
<evidence type="ECO:0000256" key="2">
    <source>
        <dbReference type="ARBA" id="ARBA00006375"/>
    </source>
</evidence>
<evidence type="ECO:0000313" key="7">
    <source>
        <dbReference type="Proteomes" id="UP000275846"/>
    </source>
</evidence>
<sequence length="210" mass="22977">MFTCLFLLSLFGLAWAEAGDPAKTDLAHNASSVLEPACFCPSPPACQCRLNFSVPKTCANFTSMPALATATDDDEDGDGSGDASDGKHAKLYFFVEVSLLEIRIAAPALFLRSRKDIIHFYFFHYFSELSVRYLHAAPSNSTDLVFGRCAGLTSTVICQPFDVFRTRLTGQGSKKGAHLNGTIRMGSKPEFWSKLVIRAICSTFQNIDPT</sequence>
<feature type="chain" id="PRO_5043141237" evidence="5">
    <location>
        <begin position="17"/>
        <end position="210"/>
    </location>
</feature>
<organism evidence="8">
    <name type="scientific">Schistocephalus solidus</name>
    <name type="common">Tapeworm</name>
    <dbReference type="NCBI Taxonomy" id="70667"/>
    <lineage>
        <taxon>Eukaryota</taxon>
        <taxon>Metazoa</taxon>
        <taxon>Spiralia</taxon>
        <taxon>Lophotrochozoa</taxon>
        <taxon>Platyhelminthes</taxon>
        <taxon>Cestoda</taxon>
        <taxon>Eucestoda</taxon>
        <taxon>Diphyllobothriidea</taxon>
        <taxon>Diphyllobothriidae</taxon>
        <taxon>Schistocephalus</taxon>
    </lineage>
</organism>
<dbReference type="Proteomes" id="UP000275846">
    <property type="component" value="Unassembled WGS sequence"/>
</dbReference>
<protein>
    <submittedName>
        <fullName evidence="8">Secreted protein</fullName>
    </submittedName>
</protein>
<keyword evidence="4" id="KW-0472">Membrane</keyword>